<dbReference type="Proteomes" id="UP000578686">
    <property type="component" value="Unassembled WGS sequence"/>
</dbReference>
<dbReference type="EMBL" id="JAAVJD010000024">
    <property type="protein sequence ID" value="NJQ05069.1"/>
    <property type="molecule type" value="Genomic_DNA"/>
</dbReference>
<evidence type="ECO:0000313" key="2">
    <source>
        <dbReference type="EMBL" id="NJQ05069.1"/>
    </source>
</evidence>
<proteinExistence type="predicted"/>
<reference evidence="2 3" key="1">
    <citation type="submission" date="2020-03" db="EMBL/GenBank/DDBJ databases">
        <title>Draft genome of Streptomyces sp. ventii, isolated from the Axial Seamount in the Pacific Ocean, and resequencing of the two type strains Streptomyces lonarensis strain NCL 716 and Streptomyces bohaiensis strain 11A07.</title>
        <authorList>
            <person name="Loughran R.M."/>
            <person name="Pfannmuller K.M."/>
            <person name="Wasson B.J."/>
            <person name="Deadmond M.C."/>
            <person name="Paddock B.E."/>
            <person name="Koyack M.J."/>
            <person name="Gallegos D.A."/>
            <person name="Mitchell E.A."/>
            <person name="Ushijima B."/>
            <person name="Saw J.H."/>
            <person name="Mcphail K.L."/>
            <person name="Videau P."/>
        </authorList>
    </citation>
    <scope>NUCLEOTIDE SEQUENCE [LARGE SCALE GENOMIC DNA]</scope>
    <source>
        <strain evidence="2 3">NCL716</strain>
    </source>
</reference>
<dbReference type="AlphaFoldDB" id="A0A7X6HYC9"/>
<protein>
    <submittedName>
        <fullName evidence="2">Integrase</fullName>
    </submittedName>
</protein>
<evidence type="ECO:0000256" key="1">
    <source>
        <dbReference type="SAM" id="MobiDB-lite"/>
    </source>
</evidence>
<dbReference type="RefSeq" id="WP_167968358.1">
    <property type="nucleotide sequence ID" value="NZ_BHZG01000056.1"/>
</dbReference>
<feature type="region of interest" description="Disordered" evidence="1">
    <location>
        <begin position="484"/>
        <end position="573"/>
    </location>
</feature>
<feature type="compositionally biased region" description="Basic and acidic residues" evidence="1">
    <location>
        <begin position="523"/>
        <end position="535"/>
    </location>
</feature>
<accession>A0A7X6HYC9</accession>
<gene>
    <name evidence="2" type="ORF">HCN56_05620</name>
</gene>
<keyword evidence="3" id="KW-1185">Reference proteome</keyword>
<evidence type="ECO:0000313" key="3">
    <source>
        <dbReference type="Proteomes" id="UP000578686"/>
    </source>
</evidence>
<name>A0A7X6HYC9_9ACTN</name>
<organism evidence="2 3">
    <name type="scientific">Streptomyces lonarensis</name>
    <dbReference type="NCBI Taxonomy" id="700599"/>
    <lineage>
        <taxon>Bacteria</taxon>
        <taxon>Bacillati</taxon>
        <taxon>Actinomycetota</taxon>
        <taxon>Actinomycetes</taxon>
        <taxon>Kitasatosporales</taxon>
        <taxon>Streptomycetaceae</taxon>
        <taxon>Streptomyces</taxon>
    </lineage>
</organism>
<comment type="caution">
    <text evidence="2">The sequence shown here is derived from an EMBL/GenBank/DDBJ whole genome shotgun (WGS) entry which is preliminary data.</text>
</comment>
<feature type="compositionally biased region" description="Low complexity" evidence="1">
    <location>
        <begin position="511"/>
        <end position="522"/>
    </location>
</feature>
<sequence>MLESSPLASQSEARHVLARLTEFFTDEGTPWSRRLWDIGSLLSLEELWEAGDWHARGVLSQAACDWQRAELRTLTGPDVGLGERELRKELTSLLSVPLPEPSPARRRLREVIDHARPGYLDRWASAMNGSPAPGPERFARTVAAHLLDLGWSATHLRSWAARLTADQADLMRIATSAADLARRTPGPYHVLAALSGVPRRDLAESLPHWLSKAEVVAWLRLHGHSTANVRPGGGFLIGVTALDPYGAAEQVRQVVERMIARSSFLRRHRGGVVPLPHMWVAGHAQPIPFRPPARGADVLSLVTEGHLYQVSEPRSRVDDALELAAPVNQSPLGPAVAGAWAAIEALLSHPDDPQEAERSGKAVAADRLAHISACSWPRAELTALAHRHAPPRPDRLSEQLARCTTNLERATCVADALAAHGPDALDFSGSRTRHSDLPAARRMAALLQDPRRVLGNVVATHRITLRRLYRTRNVVLQRLDAGGDAGGVPPHRRTVGRCGVGPGGARRTRSEPAAPGPGSARGRGTEAGRRGDRAVGRQALGAAVTGSPGPAAQGVRRVPRPGGRGRITWRRVS</sequence>